<dbReference type="GO" id="GO:0030674">
    <property type="term" value="F:protein-macromolecule adaptor activity"/>
    <property type="evidence" value="ECO:0007669"/>
    <property type="project" value="TreeGrafter"/>
</dbReference>
<dbReference type="GO" id="GO:0005829">
    <property type="term" value="C:cytosol"/>
    <property type="evidence" value="ECO:0007669"/>
    <property type="project" value="TreeGrafter"/>
</dbReference>
<reference evidence="3 4" key="1">
    <citation type="submission" date="2015-07" db="EMBL/GenBank/DDBJ databases">
        <title>Emmonsia species relationships and genome sequence.</title>
        <authorList>
            <person name="Cuomo C.A."/>
            <person name="Schwartz I.S."/>
            <person name="Kenyon C."/>
            <person name="de Hoog G.S."/>
            <person name="Govender N.P."/>
            <person name="Botha A."/>
            <person name="Moreno L."/>
            <person name="de Vries M."/>
            <person name="Munoz J.F."/>
            <person name="Stielow J.B."/>
        </authorList>
    </citation>
    <scope>NUCLEOTIDE SEQUENCE [LARGE SCALE GENOMIC DNA]</scope>
    <source>
        <strain evidence="3 4">CBS 136260</strain>
    </source>
</reference>
<evidence type="ECO:0000313" key="3">
    <source>
        <dbReference type="EMBL" id="OAX80142.1"/>
    </source>
</evidence>
<dbReference type="STRING" id="1658172.A0A1B7NTN7"/>
<dbReference type="OrthoDB" id="3832628at2759"/>
<feature type="compositionally biased region" description="Low complexity" evidence="1">
    <location>
        <begin position="34"/>
        <end position="50"/>
    </location>
</feature>
<feature type="compositionally biased region" description="Polar residues" evidence="1">
    <location>
        <begin position="497"/>
        <end position="517"/>
    </location>
</feature>
<evidence type="ECO:0000256" key="1">
    <source>
        <dbReference type="SAM" id="MobiDB-lite"/>
    </source>
</evidence>
<dbReference type="GO" id="GO:0070086">
    <property type="term" value="P:ubiquitin-dependent endocytosis"/>
    <property type="evidence" value="ECO:0007669"/>
    <property type="project" value="TreeGrafter"/>
</dbReference>
<feature type="region of interest" description="Disordered" evidence="1">
    <location>
        <begin position="441"/>
        <end position="561"/>
    </location>
</feature>
<keyword evidence="4" id="KW-1185">Reference proteome</keyword>
<comment type="caution">
    <text evidence="3">The sequence shown here is derived from an EMBL/GenBank/DDBJ whole genome shotgun (WGS) entry which is preliminary data.</text>
</comment>
<feature type="region of interest" description="Disordered" evidence="1">
    <location>
        <begin position="76"/>
        <end position="96"/>
    </location>
</feature>
<dbReference type="AlphaFoldDB" id="A0A1B7NTN7"/>
<dbReference type="Pfam" id="PF13002">
    <property type="entry name" value="LDB19"/>
    <property type="match status" value="1"/>
</dbReference>
<dbReference type="PANTHER" id="PTHR11188:SF76">
    <property type="entry name" value="PROTEIN LDB19"/>
    <property type="match status" value="1"/>
</dbReference>
<feature type="domain" description="LDB19 N-terminal" evidence="2">
    <location>
        <begin position="153"/>
        <end position="328"/>
    </location>
</feature>
<evidence type="ECO:0000259" key="2">
    <source>
        <dbReference type="Pfam" id="PF13002"/>
    </source>
</evidence>
<proteinExistence type="predicted"/>
<protein>
    <recommendedName>
        <fullName evidence="2">LDB19 N-terminal domain-containing protein</fullName>
    </recommendedName>
</protein>
<dbReference type="PANTHER" id="PTHR11188">
    <property type="entry name" value="ARRESTIN DOMAIN CONTAINING PROTEIN"/>
    <property type="match status" value="1"/>
</dbReference>
<accession>A0A1B7NTN7</accession>
<sequence length="561" mass="61924">MPGSLITSFVRASTGFQPPSPLAPDQSDHYTIRSRSASSFSSRGSTASIINRSRPQSPEADISERRLSFSVDQLIRPHRNGERKEKQRRSLIHLRSGDKASRRSFAGASLDIAFESPPLVLYGTPSRSTGALMSGRLLLSVSDTPGQITLGALRMRLTRVVTTKKPVSKDCSACKSQTEELTSWEFLTEPAHLKHGAHDYPFSYLFPGNLQATTQGSLGSVSYTLSAIAVTTTGQELRLNRPVKIKRAVMPGPDRSSMRIFPPTNLVGQAILPSVVHPIGNFPVKLNLRGVVENKDEGHVRWCLRKTMWRIEEHQTIISPACSKHAHRMAEGKGILHNTTRIIGNGEQRTGWKSDFDTIGGEIRAEFEANIRPGANPLCDIAPTPEGGLEVKHDLIVEQIVAEEYCPNNNIKLLTPTGAARVLRMVFQLHVTERGGLGISWDEEMPPVYDDVPASPPRYVMPDNSSGNAVDNCPRSPTIPLPDYDELEQMNDDPTYHRQNLGATSESPSHSRQGQRLTTDDLETEPLMNELRHVHDDDDDDDDGHLNAREPPSDIAEGLLE</sequence>
<dbReference type="InterPro" id="IPR024391">
    <property type="entry name" value="LDB19_N"/>
</dbReference>
<dbReference type="InterPro" id="IPR014752">
    <property type="entry name" value="Arrestin-like_C"/>
</dbReference>
<evidence type="ECO:0000313" key="4">
    <source>
        <dbReference type="Proteomes" id="UP000091918"/>
    </source>
</evidence>
<dbReference type="Gene3D" id="2.60.40.640">
    <property type="match status" value="1"/>
</dbReference>
<name>A0A1B7NTN7_9EURO</name>
<dbReference type="InterPro" id="IPR050357">
    <property type="entry name" value="Arrestin_domain-protein"/>
</dbReference>
<organism evidence="3 4">
    <name type="scientific">Emergomyces africanus</name>
    <dbReference type="NCBI Taxonomy" id="1955775"/>
    <lineage>
        <taxon>Eukaryota</taxon>
        <taxon>Fungi</taxon>
        <taxon>Dikarya</taxon>
        <taxon>Ascomycota</taxon>
        <taxon>Pezizomycotina</taxon>
        <taxon>Eurotiomycetes</taxon>
        <taxon>Eurotiomycetidae</taxon>
        <taxon>Onygenales</taxon>
        <taxon>Ajellomycetaceae</taxon>
        <taxon>Emergomyces</taxon>
    </lineage>
</organism>
<dbReference type="Proteomes" id="UP000091918">
    <property type="component" value="Unassembled WGS sequence"/>
</dbReference>
<dbReference type="EMBL" id="LGUA01000785">
    <property type="protein sequence ID" value="OAX80142.1"/>
    <property type="molecule type" value="Genomic_DNA"/>
</dbReference>
<dbReference type="GO" id="GO:0031625">
    <property type="term" value="F:ubiquitin protein ligase binding"/>
    <property type="evidence" value="ECO:0007669"/>
    <property type="project" value="TreeGrafter"/>
</dbReference>
<dbReference type="GO" id="GO:0005886">
    <property type="term" value="C:plasma membrane"/>
    <property type="evidence" value="ECO:0007669"/>
    <property type="project" value="TreeGrafter"/>
</dbReference>
<gene>
    <name evidence="3" type="ORF">ACJ72_05529</name>
</gene>
<feature type="region of interest" description="Disordered" evidence="1">
    <location>
        <begin position="34"/>
        <end position="62"/>
    </location>
</feature>